<evidence type="ECO:0000256" key="3">
    <source>
        <dbReference type="ARBA" id="ARBA00023098"/>
    </source>
</evidence>
<feature type="short sequence motif" description="DGA/G" evidence="4">
    <location>
        <begin position="165"/>
        <end position="167"/>
    </location>
</feature>
<dbReference type="PANTHER" id="PTHR12406">
    <property type="entry name" value="CALCIUM-INDEPENDENT PHOSPHOLIPASE A2 IPLA2 -RELATED"/>
    <property type="match status" value="1"/>
</dbReference>
<evidence type="ECO:0000313" key="8">
    <source>
        <dbReference type="RefSeq" id="XP_030644034.1"/>
    </source>
</evidence>
<keyword evidence="2 4" id="KW-0378">Hydrolase</keyword>
<dbReference type="Pfam" id="PF01734">
    <property type="entry name" value="Patatin"/>
    <property type="match status" value="1"/>
</dbReference>
<evidence type="ECO:0000313" key="7">
    <source>
        <dbReference type="Proteomes" id="UP000504632"/>
    </source>
</evidence>
<feature type="domain" description="PNPLA" evidence="6">
    <location>
        <begin position="9"/>
        <end position="178"/>
    </location>
</feature>
<keyword evidence="5" id="KW-0472">Membrane</keyword>
<dbReference type="GO" id="GO:0055088">
    <property type="term" value="P:lipid homeostasis"/>
    <property type="evidence" value="ECO:0007669"/>
    <property type="project" value="TreeGrafter"/>
</dbReference>
<keyword evidence="4" id="KW-0442">Lipid degradation</keyword>
<dbReference type="GO" id="GO:0005737">
    <property type="term" value="C:cytoplasm"/>
    <property type="evidence" value="ECO:0007669"/>
    <property type="project" value="TreeGrafter"/>
</dbReference>
<evidence type="ECO:0000259" key="6">
    <source>
        <dbReference type="PROSITE" id="PS51635"/>
    </source>
</evidence>
<keyword evidence="5" id="KW-1133">Transmembrane helix</keyword>
<sequence>MELDKDLNMSFAGCGFMAVYYFGVYCCFLERANNFIDRAAKISGASSGALTSAMIVCRMSPAKCCEHLMEIAKEARKGTLGPARPSFNLLKIVRELLNRDLPENSHLLASGRLHVSVTRVSDRRNVLISEFESKQDLIQALVCSCFFPLFCGVIPPSYQGVRYVDGALSDNLPYSELKNTITISAFSGESDICPRDGPVYFQEVYHNNVSIYVNYDNVFCVASGFFPPEPEIMAEICQNGYRDTLCFLLKNNLIKYSLSAVTLTDMSPTDYEEIKQQTKNTSKRMETQRPLNKQHWPFDDKTVCLLSEPMKKVFCKASEEFRRQFFVVRLVSFILLPCTLPLEAAYVTAQRLGNWISEWLLKLLHWFWEFPHRLCKRTDSKREKAL</sequence>
<dbReference type="InterPro" id="IPR002641">
    <property type="entry name" value="PNPLA_dom"/>
</dbReference>
<keyword evidence="3 4" id="KW-0443">Lipid metabolism</keyword>
<dbReference type="GeneID" id="115824075"/>
<keyword evidence="7" id="KW-1185">Reference proteome</keyword>
<dbReference type="GO" id="GO:0019433">
    <property type="term" value="P:triglyceride catabolic process"/>
    <property type="evidence" value="ECO:0007669"/>
    <property type="project" value="TreeGrafter"/>
</dbReference>
<dbReference type="FunFam" id="3.40.1090.10:FF:000003">
    <property type="entry name" value="Patatin-like phospholipase domain-containing protein 2"/>
    <property type="match status" value="1"/>
</dbReference>
<feature type="transmembrane region" description="Helical" evidence="5">
    <location>
        <begin position="7"/>
        <end position="25"/>
    </location>
</feature>
<dbReference type="InParanoid" id="A0A6J2WI78"/>
<dbReference type="SUPFAM" id="SSF52151">
    <property type="entry name" value="FabD/lysophospholipase-like"/>
    <property type="match status" value="1"/>
</dbReference>
<dbReference type="GO" id="GO:0016020">
    <property type="term" value="C:membrane"/>
    <property type="evidence" value="ECO:0007669"/>
    <property type="project" value="TreeGrafter"/>
</dbReference>
<dbReference type="PANTHER" id="PTHR12406:SF22">
    <property type="entry name" value="1-ACYLGLYCEROL-3-PHOSPHATE O-ACYLTRANSFERASE PNPLA3"/>
    <property type="match status" value="1"/>
</dbReference>
<feature type="short sequence motif" description="GXSXG" evidence="4">
    <location>
        <begin position="44"/>
        <end position="48"/>
    </location>
</feature>
<dbReference type="RefSeq" id="XP_030644034.1">
    <property type="nucleotide sequence ID" value="XM_030788174.1"/>
</dbReference>
<dbReference type="InterPro" id="IPR016035">
    <property type="entry name" value="Acyl_Trfase/lysoPLipase"/>
</dbReference>
<gene>
    <name evidence="8" type="primary">LOC115824075</name>
</gene>
<evidence type="ECO:0000256" key="5">
    <source>
        <dbReference type="SAM" id="Phobius"/>
    </source>
</evidence>
<evidence type="ECO:0000256" key="1">
    <source>
        <dbReference type="ARBA" id="ARBA00013279"/>
    </source>
</evidence>
<dbReference type="PROSITE" id="PS51635">
    <property type="entry name" value="PNPLA"/>
    <property type="match status" value="1"/>
</dbReference>
<feature type="active site" description="Proton acceptor" evidence="4">
    <location>
        <position position="165"/>
    </location>
</feature>
<dbReference type="AlphaFoldDB" id="A0A6J2WI78"/>
<name>A0A6J2WI78_CHACN</name>
<keyword evidence="5" id="KW-0812">Transmembrane</keyword>
<dbReference type="InterPro" id="IPR033562">
    <property type="entry name" value="PLPL"/>
</dbReference>
<accession>A0A6J2WI78</accession>
<organism evidence="7 8">
    <name type="scientific">Chanos chanos</name>
    <name type="common">Milkfish</name>
    <name type="synonym">Mugil chanos</name>
    <dbReference type="NCBI Taxonomy" id="29144"/>
    <lineage>
        <taxon>Eukaryota</taxon>
        <taxon>Metazoa</taxon>
        <taxon>Chordata</taxon>
        <taxon>Craniata</taxon>
        <taxon>Vertebrata</taxon>
        <taxon>Euteleostomi</taxon>
        <taxon>Actinopterygii</taxon>
        <taxon>Neopterygii</taxon>
        <taxon>Teleostei</taxon>
        <taxon>Ostariophysi</taxon>
        <taxon>Gonorynchiformes</taxon>
        <taxon>Chanidae</taxon>
        <taxon>Chanos</taxon>
    </lineage>
</organism>
<dbReference type="GO" id="GO:0005811">
    <property type="term" value="C:lipid droplet"/>
    <property type="evidence" value="ECO:0007669"/>
    <property type="project" value="TreeGrafter"/>
</dbReference>
<evidence type="ECO:0000256" key="2">
    <source>
        <dbReference type="ARBA" id="ARBA00022801"/>
    </source>
</evidence>
<reference evidence="8" key="1">
    <citation type="submission" date="2025-08" db="UniProtKB">
        <authorList>
            <consortium name="RefSeq"/>
        </authorList>
    </citation>
    <scope>IDENTIFICATION</scope>
</reference>
<dbReference type="GO" id="GO:0004806">
    <property type="term" value="F:triacylglycerol lipase activity"/>
    <property type="evidence" value="ECO:0007669"/>
    <property type="project" value="UniProtKB-EC"/>
</dbReference>
<dbReference type="Proteomes" id="UP000504632">
    <property type="component" value="Chromosome 1"/>
</dbReference>
<protein>
    <recommendedName>
        <fullName evidence="1">triacylglycerol lipase</fullName>
        <ecNumber evidence="1">3.1.1.3</ecNumber>
    </recommendedName>
</protein>
<dbReference type="EC" id="3.1.1.3" evidence="1"/>
<dbReference type="Gene3D" id="3.40.1090.10">
    <property type="entry name" value="Cytosolic phospholipase A2 catalytic domain"/>
    <property type="match status" value="1"/>
</dbReference>
<comment type="caution">
    <text evidence="4">Lacks conserved residue(s) required for the propagation of feature annotation.</text>
</comment>
<dbReference type="OrthoDB" id="197155at2759"/>
<proteinExistence type="predicted"/>
<evidence type="ECO:0000256" key="4">
    <source>
        <dbReference type="PROSITE-ProRule" id="PRU01161"/>
    </source>
</evidence>
<feature type="active site" description="Nucleophile" evidence="4">
    <location>
        <position position="46"/>
    </location>
</feature>